<sequence length="243" mass="26834">MATDTACTALRWAKLRSMQTFWPACVYSSYSAAHAHTHDVKALRDAKPALEPEDRVLYFFGVGPRACHVTTSGSAPNLQVIVAHEDDLTLEPWTAADDFARLCSQHQIPEDVVTRAQNNACFLRACEEAATYTKDVKTDAQAGELFVALLTMANKAKSTGKAVVVREIVQTPVKKSKTKQQVTGTPNVVKTLKTPTMAAMVVKCWQQMLELGWETMTQGDGRVLYKMPGTSFFDFVPNVNLFD</sequence>
<gene>
    <name evidence="1" type="ORF">PHMEG_00019792</name>
</gene>
<comment type="caution">
    <text evidence="1">The sequence shown here is derived from an EMBL/GenBank/DDBJ whole genome shotgun (WGS) entry which is preliminary data.</text>
</comment>
<protein>
    <submittedName>
        <fullName evidence="1">Uncharacterized protein</fullName>
    </submittedName>
</protein>
<feature type="non-terminal residue" evidence="1">
    <location>
        <position position="243"/>
    </location>
</feature>
<name>A0A225VR40_9STRA</name>
<evidence type="ECO:0000313" key="2">
    <source>
        <dbReference type="Proteomes" id="UP000198211"/>
    </source>
</evidence>
<organism evidence="1 2">
    <name type="scientific">Phytophthora megakarya</name>
    <dbReference type="NCBI Taxonomy" id="4795"/>
    <lineage>
        <taxon>Eukaryota</taxon>
        <taxon>Sar</taxon>
        <taxon>Stramenopiles</taxon>
        <taxon>Oomycota</taxon>
        <taxon>Peronosporomycetes</taxon>
        <taxon>Peronosporales</taxon>
        <taxon>Peronosporaceae</taxon>
        <taxon>Phytophthora</taxon>
    </lineage>
</organism>
<accession>A0A225VR40</accession>
<dbReference type="OrthoDB" id="1926878at2759"/>
<proteinExistence type="predicted"/>
<dbReference type="STRING" id="4795.A0A225VR40"/>
<dbReference type="Proteomes" id="UP000198211">
    <property type="component" value="Unassembled WGS sequence"/>
</dbReference>
<keyword evidence="2" id="KW-1185">Reference proteome</keyword>
<dbReference type="EMBL" id="NBNE01003407">
    <property type="protein sequence ID" value="OWZ07775.1"/>
    <property type="molecule type" value="Genomic_DNA"/>
</dbReference>
<dbReference type="AlphaFoldDB" id="A0A225VR40"/>
<evidence type="ECO:0000313" key="1">
    <source>
        <dbReference type="EMBL" id="OWZ07775.1"/>
    </source>
</evidence>
<reference evidence="2" key="1">
    <citation type="submission" date="2017-03" db="EMBL/GenBank/DDBJ databases">
        <title>Phytopthora megakarya and P. palmivora, two closely related causual agents of cacao black pod achieved similar genome size and gene model numbers by different mechanisms.</title>
        <authorList>
            <person name="Ali S."/>
            <person name="Shao J."/>
            <person name="Larry D.J."/>
            <person name="Kronmiller B."/>
            <person name="Shen D."/>
            <person name="Strem M.D."/>
            <person name="Melnick R.L."/>
            <person name="Guiltinan M.J."/>
            <person name="Tyler B.M."/>
            <person name="Meinhardt L.W."/>
            <person name="Bailey B.A."/>
        </authorList>
    </citation>
    <scope>NUCLEOTIDE SEQUENCE [LARGE SCALE GENOMIC DNA]</scope>
    <source>
        <strain evidence="2">zdho120</strain>
    </source>
</reference>